<dbReference type="OrthoDB" id="425344at2759"/>
<dbReference type="AlphaFoldDB" id="A0A6A4X9A9"/>
<dbReference type="Gene3D" id="3.40.50.2300">
    <property type="match status" value="2"/>
</dbReference>
<dbReference type="Gene3D" id="2.10.50.30">
    <property type="entry name" value="GPCR, family 3, nine cysteines domain"/>
    <property type="match status" value="1"/>
</dbReference>
<dbReference type="SUPFAM" id="SSF53822">
    <property type="entry name" value="Periplasmic binding protein-like I"/>
    <property type="match status" value="1"/>
</dbReference>
<protein>
    <submittedName>
        <fullName evidence="2">Metabotropic glutamate receptor 4</fullName>
    </submittedName>
</protein>
<proteinExistence type="predicted"/>
<reference evidence="2 3" key="1">
    <citation type="submission" date="2019-07" db="EMBL/GenBank/DDBJ databases">
        <title>Draft genome assembly of a fouling barnacle, Amphibalanus amphitrite (Darwin, 1854): The first reference genome for Thecostraca.</title>
        <authorList>
            <person name="Kim W."/>
        </authorList>
    </citation>
    <scope>NUCLEOTIDE SEQUENCE [LARGE SCALE GENOMIC DNA]</scope>
    <source>
        <strain evidence="2">SNU_AA5</strain>
        <tissue evidence="2">Soma without cirri and trophi</tissue>
    </source>
</reference>
<dbReference type="PANTHER" id="PTHR24060">
    <property type="entry name" value="METABOTROPIC GLUTAMATE RECEPTOR"/>
    <property type="match status" value="1"/>
</dbReference>
<name>A0A6A4X9A9_AMPAM</name>
<dbReference type="EMBL" id="VIIS01000158">
    <property type="protein sequence ID" value="KAF0312574.1"/>
    <property type="molecule type" value="Genomic_DNA"/>
</dbReference>
<accession>A0A6A4X9A9</accession>
<keyword evidence="2" id="KW-0675">Receptor</keyword>
<organism evidence="2 3">
    <name type="scientific">Amphibalanus amphitrite</name>
    <name type="common">Striped barnacle</name>
    <name type="synonym">Balanus amphitrite</name>
    <dbReference type="NCBI Taxonomy" id="1232801"/>
    <lineage>
        <taxon>Eukaryota</taxon>
        <taxon>Metazoa</taxon>
        <taxon>Ecdysozoa</taxon>
        <taxon>Arthropoda</taxon>
        <taxon>Crustacea</taxon>
        <taxon>Multicrustacea</taxon>
        <taxon>Cirripedia</taxon>
        <taxon>Thoracica</taxon>
        <taxon>Thoracicalcarea</taxon>
        <taxon>Balanomorpha</taxon>
        <taxon>Balanoidea</taxon>
        <taxon>Balanidae</taxon>
        <taxon>Amphibalaninae</taxon>
        <taxon>Amphibalanus</taxon>
    </lineage>
</organism>
<evidence type="ECO:0000256" key="1">
    <source>
        <dbReference type="ARBA" id="ARBA00023180"/>
    </source>
</evidence>
<gene>
    <name evidence="2" type="primary">Grm4_1</name>
    <name evidence="2" type="ORF">FJT64_016685</name>
</gene>
<dbReference type="InterPro" id="IPR038550">
    <property type="entry name" value="GPCR_3_9-Cys_sf"/>
</dbReference>
<dbReference type="InterPro" id="IPR028082">
    <property type="entry name" value="Peripla_BP_I"/>
</dbReference>
<evidence type="ECO:0000313" key="3">
    <source>
        <dbReference type="Proteomes" id="UP000440578"/>
    </source>
</evidence>
<sequence>MVMRRKKKIINNPSSFTERDVKGMKTPNTVKFDSYFRTFWKENRFIIENMTKPYVQMDTDAISKLWLPNLFALFVQKVEKPELIIPAAGVHLYQDKSIFRLVSWQPQLAALKVQYHPEEGLSGDQFKFDEQGDGPARYRIIHFKQVSPGQYRWELVGEYNGDHLMLNMSKIQFKMGAPAPPSSVCSLPCQDGQARRFLDVNCCWHCYNCSTYQRETSVTRSLAGA</sequence>
<evidence type="ECO:0000313" key="2">
    <source>
        <dbReference type="EMBL" id="KAF0312574.1"/>
    </source>
</evidence>
<dbReference type="Proteomes" id="UP000440578">
    <property type="component" value="Unassembled WGS sequence"/>
</dbReference>
<keyword evidence="3" id="KW-1185">Reference proteome</keyword>
<comment type="caution">
    <text evidence="2">The sequence shown here is derived from an EMBL/GenBank/DDBJ whole genome shotgun (WGS) entry which is preliminary data.</text>
</comment>
<keyword evidence="1" id="KW-0325">Glycoprotein</keyword>
<dbReference type="InterPro" id="IPR050726">
    <property type="entry name" value="mGluR"/>
</dbReference>